<evidence type="ECO:0000313" key="2">
    <source>
        <dbReference type="EMBL" id="QFQ91784.1"/>
    </source>
</evidence>
<evidence type="ECO:0000259" key="1">
    <source>
        <dbReference type="PROSITE" id="PS50943"/>
    </source>
</evidence>
<reference evidence="2 3" key="1">
    <citation type="submission" date="2019-10" db="EMBL/GenBank/DDBJ databases">
        <title>Genome sequencing of Lactobacillus manihotivorans.</title>
        <authorList>
            <person name="Kim K."/>
        </authorList>
    </citation>
    <scope>NUCLEOTIDE SEQUENCE [LARGE SCALE GENOMIC DNA]</scope>
    <source>
        <strain evidence="2 3">LM010</strain>
    </source>
</reference>
<dbReference type="EMBL" id="CP045068">
    <property type="protein sequence ID" value="QFQ91784.1"/>
    <property type="molecule type" value="Genomic_DNA"/>
</dbReference>
<dbReference type="AlphaFoldDB" id="A0A5P8JSP5"/>
<sequence length="62" mass="6892">MPGYEIRNRRLALGLSQSELSDKAGVPQSTICTIETTTRNAKMKTLNALGKVLGFRVVIEWK</sequence>
<proteinExistence type="predicted"/>
<dbReference type="PROSITE" id="PS50943">
    <property type="entry name" value="HTH_CROC1"/>
    <property type="match status" value="1"/>
</dbReference>
<dbReference type="GO" id="GO:0003677">
    <property type="term" value="F:DNA binding"/>
    <property type="evidence" value="ECO:0007669"/>
    <property type="project" value="InterPro"/>
</dbReference>
<evidence type="ECO:0000313" key="3">
    <source>
        <dbReference type="Proteomes" id="UP000388452"/>
    </source>
</evidence>
<dbReference type="CDD" id="cd00093">
    <property type="entry name" value="HTH_XRE"/>
    <property type="match status" value="1"/>
</dbReference>
<name>A0A5P8JSP5_9LACO</name>
<dbReference type="Proteomes" id="UP000388452">
    <property type="component" value="Chromosome"/>
</dbReference>
<gene>
    <name evidence="2" type="ORF">LM010_10270</name>
</gene>
<dbReference type="InterPro" id="IPR010982">
    <property type="entry name" value="Lambda_DNA-bd_dom_sf"/>
</dbReference>
<protein>
    <submittedName>
        <fullName evidence="2">Helix-turn-helix domain-containing protein</fullName>
    </submittedName>
</protein>
<accession>A0A5P8JSP5</accession>
<dbReference type="InterPro" id="IPR001387">
    <property type="entry name" value="Cro/C1-type_HTH"/>
</dbReference>
<dbReference type="Pfam" id="PF01381">
    <property type="entry name" value="HTH_3"/>
    <property type="match status" value="1"/>
</dbReference>
<organism evidence="2 3">
    <name type="scientific">Lacticaseibacillus manihotivorans</name>
    <dbReference type="NCBI Taxonomy" id="88233"/>
    <lineage>
        <taxon>Bacteria</taxon>
        <taxon>Bacillati</taxon>
        <taxon>Bacillota</taxon>
        <taxon>Bacilli</taxon>
        <taxon>Lactobacillales</taxon>
        <taxon>Lactobacillaceae</taxon>
        <taxon>Lacticaseibacillus</taxon>
    </lineage>
</organism>
<dbReference type="SUPFAM" id="SSF47413">
    <property type="entry name" value="lambda repressor-like DNA-binding domains"/>
    <property type="match status" value="1"/>
</dbReference>
<dbReference type="SMART" id="SM00530">
    <property type="entry name" value="HTH_XRE"/>
    <property type="match status" value="1"/>
</dbReference>
<feature type="domain" description="HTH cro/C1-type" evidence="1">
    <location>
        <begin position="6"/>
        <end position="61"/>
    </location>
</feature>
<dbReference type="Gene3D" id="1.10.260.40">
    <property type="entry name" value="lambda repressor-like DNA-binding domains"/>
    <property type="match status" value="1"/>
</dbReference>
<dbReference type="RefSeq" id="WP_082611884.1">
    <property type="nucleotide sequence ID" value="NZ_CP045068.1"/>
</dbReference>